<name>A0A251N8S3_PRUPE</name>
<evidence type="ECO:0000313" key="1">
    <source>
        <dbReference type="EMBL" id="ONH95736.1"/>
    </source>
</evidence>
<gene>
    <name evidence="1" type="ORF">PRUPE_7G088500</name>
</gene>
<dbReference type="Proteomes" id="UP000006882">
    <property type="component" value="Chromosome G7"/>
</dbReference>
<proteinExistence type="predicted"/>
<organism evidence="1 2">
    <name type="scientific">Prunus persica</name>
    <name type="common">Peach</name>
    <name type="synonym">Amygdalus persica</name>
    <dbReference type="NCBI Taxonomy" id="3760"/>
    <lineage>
        <taxon>Eukaryota</taxon>
        <taxon>Viridiplantae</taxon>
        <taxon>Streptophyta</taxon>
        <taxon>Embryophyta</taxon>
        <taxon>Tracheophyta</taxon>
        <taxon>Spermatophyta</taxon>
        <taxon>Magnoliopsida</taxon>
        <taxon>eudicotyledons</taxon>
        <taxon>Gunneridae</taxon>
        <taxon>Pentapetalae</taxon>
        <taxon>rosids</taxon>
        <taxon>fabids</taxon>
        <taxon>Rosales</taxon>
        <taxon>Rosaceae</taxon>
        <taxon>Amygdaloideae</taxon>
        <taxon>Amygdaleae</taxon>
        <taxon>Prunus</taxon>
    </lineage>
</organism>
<dbReference type="AlphaFoldDB" id="A0A251N8S3"/>
<dbReference type="EMBL" id="CM007657">
    <property type="protein sequence ID" value="ONH95736.1"/>
    <property type="molecule type" value="Genomic_DNA"/>
</dbReference>
<accession>A0A251N8S3</accession>
<reference evidence="1 2" key="1">
    <citation type="journal article" date="2013" name="Nat. Genet.">
        <title>The high-quality draft genome of peach (Prunus persica) identifies unique patterns of genetic diversity, domestication and genome evolution.</title>
        <authorList>
            <consortium name="International Peach Genome Initiative"/>
            <person name="Verde I."/>
            <person name="Abbott A.G."/>
            <person name="Scalabrin S."/>
            <person name="Jung S."/>
            <person name="Shu S."/>
            <person name="Marroni F."/>
            <person name="Zhebentyayeva T."/>
            <person name="Dettori M.T."/>
            <person name="Grimwood J."/>
            <person name="Cattonaro F."/>
            <person name="Zuccolo A."/>
            <person name="Rossini L."/>
            <person name="Jenkins J."/>
            <person name="Vendramin E."/>
            <person name="Meisel L.A."/>
            <person name="Decroocq V."/>
            <person name="Sosinski B."/>
            <person name="Prochnik S."/>
            <person name="Mitros T."/>
            <person name="Policriti A."/>
            <person name="Cipriani G."/>
            <person name="Dondini L."/>
            <person name="Ficklin S."/>
            <person name="Goodstein D.M."/>
            <person name="Xuan P."/>
            <person name="Del Fabbro C."/>
            <person name="Aramini V."/>
            <person name="Copetti D."/>
            <person name="Gonzalez S."/>
            <person name="Horner D.S."/>
            <person name="Falchi R."/>
            <person name="Lucas S."/>
            <person name="Mica E."/>
            <person name="Maldonado J."/>
            <person name="Lazzari B."/>
            <person name="Bielenberg D."/>
            <person name="Pirona R."/>
            <person name="Miculan M."/>
            <person name="Barakat A."/>
            <person name="Testolin R."/>
            <person name="Stella A."/>
            <person name="Tartarini S."/>
            <person name="Tonutti P."/>
            <person name="Arus P."/>
            <person name="Orellana A."/>
            <person name="Wells C."/>
            <person name="Main D."/>
            <person name="Vizzotto G."/>
            <person name="Silva H."/>
            <person name="Salamini F."/>
            <person name="Schmutz J."/>
            <person name="Morgante M."/>
            <person name="Rokhsar D.S."/>
        </authorList>
    </citation>
    <scope>NUCLEOTIDE SEQUENCE [LARGE SCALE GENOMIC DNA]</scope>
    <source>
        <strain evidence="2">cv. Nemared</strain>
    </source>
</reference>
<protein>
    <submittedName>
        <fullName evidence="1">Uncharacterized protein</fullName>
    </submittedName>
</protein>
<evidence type="ECO:0000313" key="2">
    <source>
        <dbReference type="Proteomes" id="UP000006882"/>
    </source>
</evidence>
<keyword evidence="2" id="KW-1185">Reference proteome</keyword>
<dbReference type="Gramene" id="ONH95736">
    <property type="protein sequence ID" value="ONH95736"/>
    <property type="gene ID" value="PRUPE_7G088500"/>
</dbReference>
<sequence length="119" mass="13958">MKRLILIFFRFPKKPNMTQTPKQQDLNLLVICTKLNCLCLLSCLDGRKLKRKKTSVLDYSLKSGSRINIYLNLAILRTQTIPKVTETLNNTCTNRECNKKKSGQFEKERTRKNKEEIHQ</sequence>